<dbReference type="PANTHER" id="PTHR42693">
    <property type="entry name" value="ARYLSULFATASE FAMILY MEMBER"/>
    <property type="match status" value="1"/>
</dbReference>
<dbReference type="InterPro" id="IPR017850">
    <property type="entry name" value="Alkaline_phosphatase_core_sf"/>
</dbReference>
<comment type="caution">
    <text evidence="4">The sequence shown here is derived from an EMBL/GenBank/DDBJ whole genome shotgun (WGS) entry which is preliminary data.</text>
</comment>
<dbReference type="CDD" id="cd16035">
    <property type="entry name" value="sulfatase_like"/>
    <property type="match status" value="1"/>
</dbReference>
<dbReference type="EMBL" id="MSZX01000007">
    <property type="protein sequence ID" value="OPA76240.1"/>
    <property type="molecule type" value="Genomic_DNA"/>
</dbReference>
<evidence type="ECO:0000256" key="1">
    <source>
        <dbReference type="ARBA" id="ARBA00008779"/>
    </source>
</evidence>
<protein>
    <submittedName>
        <fullName evidence="4">Arylsulfatase</fullName>
    </submittedName>
</protein>
<dbReference type="OrthoDB" id="9762324at2"/>
<dbReference type="AlphaFoldDB" id="A0A1T2X8R1"/>
<gene>
    <name evidence="4" type="ORF">BVG16_18735</name>
</gene>
<accession>A0A1T2X8R1</accession>
<evidence type="ECO:0000313" key="4">
    <source>
        <dbReference type="EMBL" id="OPA76240.1"/>
    </source>
</evidence>
<organism evidence="4 5">
    <name type="scientific">Paenibacillus selenitireducens</name>
    <dbReference type="NCBI Taxonomy" id="1324314"/>
    <lineage>
        <taxon>Bacteria</taxon>
        <taxon>Bacillati</taxon>
        <taxon>Bacillota</taxon>
        <taxon>Bacilli</taxon>
        <taxon>Bacillales</taxon>
        <taxon>Paenibacillaceae</taxon>
        <taxon>Paenibacillus</taxon>
    </lineage>
</organism>
<dbReference type="SUPFAM" id="SSF53649">
    <property type="entry name" value="Alkaline phosphatase-like"/>
    <property type="match status" value="1"/>
</dbReference>
<proteinExistence type="inferred from homology"/>
<evidence type="ECO:0000259" key="3">
    <source>
        <dbReference type="Pfam" id="PF00884"/>
    </source>
</evidence>
<keyword evidence="2" id="KW-0378">Hydrolase</keyword>
<dbReference type="Gene3D" id="3.40.720.10">
    <property type="entry name" value="Alkaline Phosphatase, subunit A"/>
    <property type="match status" value="1"/>
</dbReference>
<dbReference type="InterPro" id="IPR000917">
    <property type="entry name" value="Sulfatase_N"/>
</dbReference>
<reference evidence="4 5" key="1">
    <citation type="submission" date="2017-01" db="EMBL/GenBank/DDBJ databases">
        <title>Genome analysis of Paenibacillus selenitrireducens ES3-24.</title>
        <authorList>
            <person name="Xu D."/>
            <person name="Yao R."/>
            <person name="Zheng S."/>
        </authorList>
    </citation>
    <scope>NUCLEOTIDE SEQUENCE [LARGE SCALE GENOMIC DNA]</scope>
    <source>
        <strain evidence="4 5">ES3-24</strain>
    </source>
</reference>
<sequence length="588" mass="67623">MNNIPQVSRSLERPNFLVFLVDEERYPPVYENVEIKEWRKQNLVAQQLLRSHSVEFHRHYIGSAACCPSRATLLTGHYPSLHGVSQTDGIAKHAFDSDMFWLDRNTVPTMGDYFREAGYQTYYKGKWHISDEDIITPGTHQSIPSYHPLTGVPDPKKEELYTRANRLGHFGFNEWVGPEPHGKNPRNSGSSAAFGVSGRDEFYADETVQLLEALEDQKSRDADVEPWLIVTSFVNPHDIVLYGAITAQLPMFRFDVEPMPWVAPPPTLHESLFTKPRCQASYRDTYPKALQPIIDQSFYRQLYYQLQKNADQQMLKVFEALTCSSFYDNTIVIFTSDHGDLLGSHGHLHQKWYCAYEEMLHVPFLIHNKHLFPHAKQINTLTSHVDLLPTLLELANADIGQIQHRLQHRFSEVRPFVGRDLSPLILGQVSDTSFVNKPIYFMTDDDVTRGQHQISPLGEAYTSVVQPNHIETVLMTIDQQDGQELWKLSRYFDNVHFWSEPGVKDVTVQPIGHPANGQQSINMTHVKTVPYPDEYEMYNLTKDPLETCNLAHPAFATQYSIGIQQQMMMMLEEQRVHKRLYPNQPSAK</sequence>
<evidence type="ECO:0000256" key="2">
    <source>
        <dbReference type="ARBA" id="ARBA00022801"/>
    </source>
</evidence>
<name>A0A1T2X8R1_9BACL</name>
<dbReference type="Proteomes" id="UP000190188">
    <property type="component" value="Unassembled WGS sequence"/>
</dbReference>
<dbReference type="PANTHER" id="PTHR42693:SF53">
    <property type="entry name" value="ENDO-4-O-SULFATASE"/>
    <property type="match status" value="1"/>
</dbReference>
<keyword evidence="5" id="KW-1185">Reference proteome</keyword>
<dbReference type="Pfam" id="PF00884">
    <property type="entry name" value="Sulfatase"/>
    <property type="match status" value="1"/>
</dbReference>
<feature type="domain" description="Sulfatase N-terminal" evidence="3">
    <location>
        <begin position="14"/>
        <end position="396"/>
    </location>
</feature>
<dbReference type="STRING" id="1324314.BVG16_18735"/>
<dbReference type="RefSeq" id="WP_078500497.1">
    <property type="nucleotide sequence ID" value="NZ_MSZX01000007.1"/>
</dbReference>
<evidence type="ECO:0000313" key="5">
    <source>
        <dbReference type="Proteomes" id="UP000190188"/>
    </source>
</evidence>
<comment type="similarity">
    <text evidence="1">Belongs to the sulfatase family.</text>
</comment>
<dbReference type="GO" id="GO:0004065">
    <property type="term" value="F:arylsulfatase activity"/>
    <property type="evidence" value="ECO:0007669"/>
    <property type="project" value="TreeGrafter"/>
</dbReference>
<dbReference type="InterPro" id="IPR050738">
    <property type="entry name" value="Sulfatase"/>
</dbReference>